<keyword evidence="5" id="KW-1185">Reference proteome</keyword>
<reference evidence="4 5" key="1">
    <citation type="submission" date="2020-02" db="EMBL/GenBank/DDBJ databases">
        <title>Out from the shadows clarifying the taxonomy of the family Cryomorphaceae and related taxa by utilizing the GTDB taxonomic framework.</title>
        <authorList>
            <person name="Bowman J.P."/>
        </authorList>
    </citation>
    <scope>NUCLEOTIDE SEQUENCE [LARGE SCALE GENOMIC DNA]</scope>
    <source>
        <strain evidence="4 5">QSSC 1-22</strain>
    </source>
</reference>
<gene>
    <name evidence="4" type="ORF">G3O08_13840</name>
</gene>
<feature type="chain" id="PRO_5029911766" evidence="2">
    <location>
        <begin position="21"/>
        <end position="343"/>
    </location>
</feature>
<feature type="signal peptide" evidence="2">
    <location>
        <begin position="1"/>
        <end position="20"/>
    </location>
</feature>
<dbReference type="Proteomes" id="UP000486602">
    <property type="component" value="Unassembled WGS sequence"/>
</dbReference>
<dbReference type="EMBL" id="JAAGVY010000028">
    <property type="protein sequence ID" value="NEN24585.1"/>
    <property type="molecule type" value="Genomic_DNA"/>
</dbReference>
<name>A0A7K3WV85_9FLAO</name>
<comment type="caution">
    <text evidence="4">The sequence shown here is derived from an EMBL/GenBank/DDBJ whole genome shotgun (WGS) entry which is preliminary data.</text>
</comment>
<evidence type="ECO:0000256" key="2">
    <source>
        <dbReference type="SAM" id="SignalP"/>
    </source>
</evidence>
<sequence>MIYRFIFFAISILTWHTVIAQSPNLVPNGSFETRIECIWNDGFIADAPPWFNPTRATPDVFHQCSVVNSDPCPWPDQYYLDPWLYGVPTNALGCESPYDGDGYAGLFVAGNNINGYDGYKEYIGVRLNNPLTAGNQYTLKFAVSLPERIGNAIWNVQVYFGSDSIFQPDSIIAPYDSYLDVNPQLSGTPGEYITNYDGWHEMAWDYTASGDEAFMYIGNFQPDSETDTLYVLQEDPEDNFSLFSYYYIDQIELREGTLNMTEIPFKQNFKVYPNPSTNKLKIESDSQIKRIQILNLEGKILKNVSFFTSELYETDISKLSSGMYVLKITFYDGLIDMCKFIKR</sequence>
<evidence type="ECO:0000313" key="4">
    <source>
        <dbReference type="EMBL" id="NEN24585.1"/>
    </source>
</evidence>
<dbReference type="RefSeq" id="WP_163285978.1">
    <property type="nucleotide sequence ID" value="NZ_JAAGVY010000028.1"/>
</dbReference>
<organism evidence="4 5">
    <name type="scientific">Cryomorpha ignava</name>
    <dbReference type="NCBI Taxonomy" id="101383"/>
    <lineage>
        <taxon>Bacteria</taxon>
        <taxon>Pseudomonadati</taxon>
        <taxon>Bacteroidota</taxon>
        <taxon>Flavobacteriia</taxon>
        <taxon>Flavobacteriales</taxon>
        <taxon>Cryomorphaceae</taxon>
        <taxon>Cryomorpha</taxon>
    </lineage>
</organism>
<dbReference type="AlphaFoldDB" id="A0A7K3WV85"/>
<dbReference type="Pfam" id="PF18962">
    <property type="entry name" value="Por_Secre_tail"/>
    <property type="match status" value="1"/>
</dbReference>
<protein>
    <submittedName>
        <fullName evidence="4">T9SS type A sorting domain-containing protein</fullName>
    </submittedName>
</protein>
<dbReference type="NCBIfam" id="TIGR04183">
    <property type="entry name" value="Por_Secre_tail"/>
    <property type="match status" value="1"/>
</dbReference>
<evidence type="ECO:0000313" key="5">
    <source>
        <dbReference type="Proteomes" id="UP000486602"/>
    </source>
</evidence>
<dbReference type="InterPro" id="IPR026444">
    <property type="entry name" value="Secre_tail"/>
</dbReference>
<proteinExistence type="predicted"/>
<accession>A0A7K3WV85</accession>
<keyword evidence="1 2" id="KW-0732">Signal</keyword>
<feature type="domain" description="Secretion system C-terminal sorting" evidence="3">
    <location>
        <begin position="271"/>
        <end position="329"/>
    </location>
</feature>
<evidence type="ECO:0000259" key="3">
    <source>
        <dbReference type="Pfam" id="PF18962"/>
    </source>
</evidence>
<evidence type="ECO:0000256" key="1">
    <source>
        <dbReference type="ARBA" id="ARBA00022729"/>
    </source>
</evidence>